<accession>A0A6J6CD58</accession>
<evidence type="ECO:0000313" key="2">
    <source>
        <dbReference type="EMBL" id="CAB4549174.1"/>
    </source>
</evidence>
<name>A0A6J6CD58_9ZZZZ</name>
<proteinExistence type="predicted"/>
<protein>
    <submittedName>
        <fullName evidence="2">Unannotated protein</fullName>
    </submittedName>
</protein>
<dbReference type="PROSITE" id="PS51318">
    <property type="entry name" value="TAT"/>
    <property type="match status" value="1"/>
</dbReference>
<dbReference type="AlphaFoldDB" id="A0A6J6CD58"/>
<dbReference type="InterPro" id="IPR006311">
    <property type="entry name" value="TAT_signal"/>
</dbReference>
<organism evidence="2">
    <name type="scientific">freshwater metagenome</name>
    <dbReference type="NCBI Taxonomy" id="449393"/>
    <lineage>
        <taxon>unclassified sequences</taxon>
        <taxon>metagenomes</taxon>
        <taxon>ecological metagenomes</taxon>
    </lineage>
</organism>
<feature type="domain" description="Thioredoxin" evidence="1">
    <location>
        <begin position="166"/>
        <end position="309"/>
    </location>
</feature>
<dbReference type="InterPro" id="IPR013766">
    <property type="entry name" value="Thioredoxin_domain"/>
</dbReference>
<gene>
    <name evidence="2" type="ORF">UFOPK1572_00041</name>
</gene>
<evidence type="ECO:0000259" key="1">
    <source>
        <dbReference type="PROSITE" id="PS51352"/>
    </source>
</evidence>
<dbReference type="PROSITE" id="PS51352">
    <property type="entry name" value="THIOREDOXIN_2"/>
    <property type="match status" value="1"/>
</dbReference>
<dbReference type="EMBL" id="CAEZTC010000003">
    <property type="protein sequence ID" value="CAB4549174.1"/>
    <property type="molecule type" value="Genomic_DNA"/>
</dbReference>
<reference evidence="2" key="1">
    <citation type="submission" date="2020-05" db="EMBL/GenBank/DDBJ databases">
        <authorList>
            <person name="Chiriac C."/>
            <person name="Salcher M."/>
            <person name="Ghai R."/>
            <person name="Kavagutti S V."/>
        </authorList>
    </citation>
    <scope>NUCLEOTIDE SEQUENCE</scope>
</reference>
<sequence>MPPHLRRTIVSVNPPTHLSRRKFFGLSAAVGAGAFLAACGGSSSPTGNSFGKVNKSHQLVKRFPPTGMVPGKVRLPISLADATGLLGSDKMSSLPPTLTASVTNMDTGQEVIAYTTADMHATNMSIPYWPFVIDITEVGLYTLTVNEAPSSEMSFQIFERSMVAMPLVGDPLPAFDTPTLSDTRGVDPLCTRPDAPCPFHDITLTEALASGKPVVYMIGTPAYCKTGTCAPGLDALIDVASSVGDRAAFVHADVYTDRTTTVVAPAVTAYSLDFEPVLYIANAQGVLVNRLDAVFDVDEIRDALAAEGIS</sequence>